<feature type="transmembrane region" description="Helical" evidence="1">
    <location>
        <begin position="12"/>
        <end position="34"/>
    </location>
</feature>
<sequence length="443" mass="50070">MKKDLTQINLKLWLALIVSGFIPLIYTTTRIHFIGSMPDSWSLSIAAQVAWLNIGFEVISEALMLPLAFILGQAILNPIEFRKRAVSSLVIIVFIYAIMTAFVVQFTPQLVTAMKQNNVLLQDTIVYIRLEALAIFISSGYIFMNLLLVLHSNYKALYTLLLIQTVLTVICDSFLVSQLPFSYQLGVNGIAVTNILVNSILIIVALQLLKRSSINLSYKDIRFKKQAWLRLWFNVGSKSGVESFVRNTAFVVMILQLMNQLQQAGTFWVANGFIWGWLLLPILTLGQVVKRDTATNNGLSEERINSYLMITLGVVALWLLTIPFWEIFIHDVMGVSNASEVTHLVMVMIGFYVVFAFNNVIDSYFYGIGRTDLMLYQSLIVNTLFYGAAFISYQQGLFMPSLNKIAIMFGLGITLDAAITWFLYRMVRKQMKTMDNANDLSVS</sequence>
<feature type="transmembrane region" description="Helical" evidence="1">
    <location>
        <begin position="231"/>
        <end position="255"/>
    </location>
</feature>
<keyword evidence="3" id="KW-1185">Reference proteome</keyword>
<feature type="transmembrane region" description="Helical" evidence="1">
    <location>
        <begin position="341"/>
        <end position="361"/>
    </location>
</feature>
<dbReference type="Proteomes" id="UP001149719">
    <property type="component" value="Unassembled WGS sequence"/>
</dbReference>
<feature type="transmembrane region" description="Helical" evidence="1">
    <location>
        <begin position="307"/>
        <end position="329"/>
    </location>
</feature>
<dbReference type="RefSeq" id="WP_269125956.1">
    <property type="nucleotide sequence ID" value="NZ_JAPUBN010000017.1"/>
</dbReference>
<feature type="transmembrane region" description="Helical" evidence="1">
    <location>
        <begin position="267"/>
        <end position="286"/>
    </location>
</feature>
<feature type="transmembrane region" description="Helical" evidence="1">
    <location>
        <begin position="373"/>
        <end position="393"/>
    </location>
</feature>
<feature type="transmembrane region" description="Helical" evidence="1">
    <location>
        <begin position="157"/>
        <end position="177"/>
    </location>
</feature>
<gene>
    <name evidence="2" type="ORF">O1D97_12205</name>
</gene>
<protein>
    <recommendedName>
        <fullName evidence="4">Na+-driven multidrug efflux pump</fullName>
    </recommendedName>
</protein>
<accession>A0ABT4JVE7</accession>
<evidence type="ECO:0008006" key="4">
    <source>
        <dbReference type="Google" id="ProtNLM"/>
    </source>
</evidence>
<proteinExistence type="predicted"/>
<feature type="transmembrane region" description="Helical" evidence="1">
    <location>
        <begin position="405"/>
        <end position="424"/>
    </location>
</feature>
<keyword evidence="1" id="KW-1133">Transmembrane helix</keyword>
<feature type="transmembrane region" description="Helical" evidence="1">
    <location>
        <begin position="126"/>
        <end position="150"/>
    </location>
</feature>
<keyword evidence="1" id="KW-0812">Transmembrane</keyword>
<feature type="transmembrane region" description="Helical" evidence="1">
    <location>
        <begin position="189"/>
        <end position="210"/>
    </location>
</feature>
<reference evidence="2" key="1">
    <citation type="submission" date="2022-12" db="EMBL/GenBank/DDBJ databases">
        <title>Marinomonas 15G1-11 sp. nov, isolated from marine algae.</title>
        <authorList>
            <person name="Butt M."/>
            <person name="Choi D.G."/>
            <person name="Kim J.M."/>
            <person name="Lee J.K."/>
            <person name="Baek J.H."/>
            <person name="Jeon C.O."/>
        </authorList>
    </citation>
    <scope>NUCLEOTIDE SEQUENCE</scope>
    <source>
        <strain evidence="2">15G1-11</strain>
    </source>
</reference>
<dbReference type="EMBL" id="JAPUBN010000017">
    <property type="protein sequence ID" value="MCZ2722367.1"/>
    <property type="molecule type" value="Genomic_DNA"/>
</dbReference>
<evidence type="ECO:0000313" key="2">
    <source>
        <dbReference type="EMBL" id="MCZ2722367.1"/>
    </source>
</evidence>
<feature type="transmembrane region" description="Helical" evidence="1">
    <location>
        <begin position="88"/>
        <end position="106"/>
    </location>
</feature>
<feature type="transmembrane region" description="Helical" evidence="1">
    <location>
        <begin position="54"/>
        <end position="76"/>
    </location>
</feature>
<evidence type="ECO:0000313" key="3">
    <source>
        <dbReference type="Proteomes" id="UP001149719"/>
    </source>
</evidence>
<dbReference type="NCBIfam" id="NF045539">
    <property type="entry name" value="MATE_efflux1"/>
    <property type="match status" value="1"/>
</dbReference>
<evidence type="ECO:0000256" key="1">
    <source>
        <dbReference type="SAM" id="Phobius"/>
    </source>
</evidence>
<comment type="caution">
    <text evidence="2">The sequence shown here is derived from an EMBL/GenBank/DDBJ whole genome shotgun (WGS) entry which is preliminary data.</text>
</comment>
<organism evidence="2 3">
    <name type="scientific">Marinomonas phaeophyticola</name>
    <dbReference type="NCBI Taxonomy" id="3004091"/>
    <lineage>
        <taxon>Bacteria</taxon>
        <taxon>Pseudomonadati</taxon>
        <taxon>Pseudomonadota</taxon>
        <taxon>Gammaproteobacteria</taxon>
        <taxon>Oceanospirillales</taxon>
        <taxon>Oceanospirillaceae</taxon>
        <taxon>Marinomonas</taxon>
    </lineage>
</organism>
<keyword evidence="1" id="KW-0472">Membrane</keyword>
<name>A0ABT4JVE7_9GAMM</name>